<feature type="compositionally biased region" description="Basic and acidic residues" evidence="1">
    <location>
        <begin position="1"/>
        <end position="12"/>
    </location>
</feature>
<protein>
    <submittedName>
        <fullName evidence="2">Uncharacterized protein</fullName>
    </submittedName>
</protein>
<sequence>MKREWIWEKQRGESNNSKENTVKLDSVAAEQCLEIGHRRTEGTAGQRTAAAEKGRRMHRRREAREEEGIEK</sequence>
<accession>A0A9I9DBN3</accession>
<evidence type="ECO:0000256" key="1">
    <source>
        <dbReference type="SAM" id="MobiDB-lite"/>
    </source>
</evidence>
<reference evidence="2" key="1">
    <citation type="submission" date="2023-03" db="UniProtKB">
        <authorList>
            <consortium name="EnsemblPlants"/>
        </authorList>
    </citation>
    <scope>IDENTIFICATION</scope>
</reference>
<feature type="region of interest" description="Disordered" evidence="1">
    <location>
        <begin position="1"/>
        <end position="22"/>
    </location>
</feature>
<name>A0A9I9DBN3_CUCME</name>
<evidence type="ECO:0000313" key="2">
    <source>
        <dbReference type="EnsemblPlants" id="MELO3C015947.2.1"/>
    </source>
</evidence>
<proteinExistence type="predicted"/>
<feature type="region of interest" description="Disordered" evidence="1">
    <location>
        <begin position="36"/>
        <end position="71"/>
    </location>
</feature>
<feature type="compositionally biased region" description="Basic and acidic residues" evidence="1">
    <location>
        <begin position="62"/>
        <end position="71"/>
    </location>
</feature>
<dbReference type="Gramene" id="MELO3C015947.2.1">
    <property type="protein sequence ID" value="MELO3C015947.2.1"/>
    <property type="gene ID" value="MELO3C015947.2"/>
</dbReference>
<dbReference type="EnsemblPlants" id="MELO3C015947.2.1">
    <property type="protein sequence ID" value="MELO3C015947.2.1"/>
    <property type="gene ID" value="MELO3C015947.2"/>
</dbReference>
<organism evidence="2">
    <name type="scientific">Cucumis melo</name>
    <name type="common">Muskmelon</name>
    <dbReference type="NCBI Taxonomy" id="3656"/>
    <lineage>
        <taxon>Eukaryota</taxon>
        <taxon>Viridiplantae</taxon>
        <taxon>Streptophyta</taxon>
        <taxon>Embryophyta</taxon>
        <taxon>Tracheophyta</taxon>
        <taxon>Spermatophyta</taxon>
        <taxon>Magnoliopsida</taxon>
        <taxon>eudicotyledons</taxon>
        <taxon>Gunneridae</taxon>
        <taxon>Pentapetalae</taxon>
        <taxon>rosids</taxon>
        <taxon>fabids</taxon>
        <taxon>Cucurbitales</taxon>
        <taxon>Cucurbitaceae</taxon>
        <taxon>Benincaseae</taxon>
        <taxon>Cucumis</taxon>
    </lineage>
</organism>
<dbReference type="AlphaFoldDB" id="A0A9I9DBN3"/>